<dbReference type="InterPro" id="IPR045379">
    <property type="entry name" value="Crinkler_N"/>
</dbReference>
<name>A0A9N9CL10_FUNMO</name>
<keyword evidence="3" id="KW-0964">Secreted</keyword>
<dbReference type="GO" id="GO:0043657">
    <property type="term" value="C:host cell"/>
    <property type="evidence" value="ECO:0007669"/>
    <property type="project" value="UniProtKB-SubCell"/>
</dbReference>
<proteinExistence type="predicted"/>
<dbReference type="Proteomes" id="UP000789375">
    <property type="component" value="Unassembled WGS sequence"/>
</dbReference>
<organism evidence="5 6">
    <name type="scientific">Funneliformis mosseae</name>
    <name type="common">Endomycorrhizal fungus</name>
    <name type="synonym">Glomus mosseae</name>
    <dbReference type="NCBI Taxonomy" id="27381"/>
    <lineage>
        <taxon>Eukaryota</taxon>
        <taxon>Fungi</taxon>
        <taxon>Fungi incertae sedis</taxon>
        <taxon>Mucoromycota</taxon>
        <taxon>Glomeromycotina</taxon>
        <taxon>Glomeromycetes</taxon>
        <taxon>Glomerales</taxon>
        <taxon>Glomeraceae</taxon>
        <taxon>Funneliformis</taxon>
    </lineage>
</organism>
<evidence type="ECO:0000256" key="1">
    <source>
        <dbReference type="ARBA" id="ARBA00004340"/>
    </source>
</evidence>
<dbReference type="GO" id="GO:0005576">
    <property type="term" value="C:extracellular region"/>
    <property type="evidence" value="ECO:0007669"/>
    <property type="project" value="UniProtKB-SubCell"/>
</dbReference>
<evidence type="ECO:0000313" key="6">
    <source>
        <dbReference type="Proteomes" id="UP000789375"/>
    </source>
</evidence>
<evidence type="ECO:0000256" key="3">
    <source>
        <dbReference type="ARBA" id="ARBA00022525"/>
    </source>
</evidence>
<feature type="domain" description="Crinkler effector protein N-terminal" evidence="4">
    <location>
        <begin position="47"/>
        <end position="119"/>
    </location>
</feature>
<comment type="caution">
    <text evidence="5">The sequence shown here is derived from an EMBL/GenBank/DDBJ whole genome shotgun (WGS) entry which is preliminary data.</text>
</comment>
<evidence type="ECO:0000256" key="2">
    <source>
        <dbReference type="ARBA" id="ARBA00004613"/>
    </source>
</evidence>
<dbReference type="EMBL" id="CAJVPP010002650">
    <property type="protein sequence ID" value="CAG8607062.1"/>
    <property type="molecule type" value="Genomic_DNA"/>
</dbReference>
<dbReference type="Pfam" id="PF20147">
    <property type="entry name" value="Crinkler"/>
    <property type="match status" value="1"/>
</dbReference>
<dbReference type="AlphaFoldDB" id="A0A9N9CL10"/>
<evidence type="ECO:0000259" key="4">
    <source>
        <dbReference type="Pfam" id="PF20147"/>
    </source>
</evidence>
<dbReference type="PANTHER" id="PTHR33129">
    <property type="entry name" value="PROTEIN KINASE DOMAIN-CONTAINING PROTEIN-RELATED"/>
    <property type="match status" value="1"/>
</dbReference>
<sequence length="299" mass="35216">MSNYPSLFRVPSPFWVQSKNEEFSRLTYTMAYYLVLGEVPAKRKLDFVKFDFSERVMILRNAIYDKKKNTFSNKSIDENDLILWKVDIPFDGENDKLKMLDTFDTINIERDLEGNEMLPEKLRNLVNSLPKINTQDKVFKIPRLPGENEDTDIYNRECYKYLCNFILEDTEFKRYLITGNPGIGKTFFGRLMLIELLKKDNTVLLDCETFTIRIKPSGEITYVNGKRTIQTNGGTTKCLVNYVEFIKKAIIGDFVKQWCRELFMPTWNEYELEDFEMDIEKAIKQLNQKYSITKAKSSQ</sequence>
<dbReference type="InterPro" id="IPR052980">
    <property type="entry name" value="Crinkler_effector"/>
</dbReference>
<protein>
    <submittedName>
        <fullName evidence="5">14533_t:CDS:1</fullName>
    </submittedName>
</protein>
<keyword evidence="6" id="KW-1185">Reference proteome</keyword>
<accession>A0A9N9CL10</accession>
<reference evidence="5" key="1">
    <citation type="submission" date="2021-06" db="EMBL/GenBank/DDBJ databases">
        <authorList>
            <person name="Kallberg Y."/>
            <person name="Tangrot J."/>
            <person name="Rosling A."/>
        </authorList>
    </citation>
    <scope>NUCLEOTIDE SEQUENCE</scope>
    <source>
        <strain evidence="5">87-6 pot B 2015</strain>
    </source>
</reference>
<dbReference type="PANTHER" id="PTHR33129:SF1">
    <property type="entry name" value="ATP-BINDING PROTEIN"/>
    <property type="match status" value="1"/>
</dbReference>
<comment type="subcellular location">
    <subcellularLocation>
        <location evidence="1">Host cell</location>
    </subcellularLocation>
    <subcellularLocation>
        <location evidence="2">Secreted</location>
    </subcellularLocation>
</comment>
<gene>
    <name evidence="5" type="ORF">FMOSSE_LOCUS9258</name>
</gene>
<evidence type="ECO:0000313" key="5">
    <source>
        <dbReference type="EMBL" id="CAG8607062.1"/>
    </source>
</evidence>
<feature type="non-terminal residue" evidence="5">
    <location>
        <position position="299"/>
    </location>
</feature>